<dbReference type="Proteomes" id="UP000488299">
    <property type="component" value="Unassembled WGS sequence"/>
</dbReference>
<dbReference type="InterPro" id="IPR009078">
    <property type="entry name" value="Ferritin-like_SF"/>
</dbReference>
<gene>
    <name evidence="1" type="ORF">F5984_08075</name>
</gene>
<comment type="caution">
    <text evidence="1">The sequence shown here is derived from an EMBL/GenBank/DDBJ whole genome shotgun (WGS) entry which is preliminary data.</text>
</comment>
<reference evidence="1 2" key="1">
    <citation type="submission" date="2019-10" db="EMBL/GenBank/DDBJ databases">
        <title>Rudanella paleaurantiibacter sp. nov., isolated from sludge.</title>
        <authorList>
            <person name="Xu S.Q."/>
        </authorList>
    </citation>
    <scope>NUCLEOTIDE SEQUENCE [LARGE SCALE GENOMIC DNA]</scope>
    <source>
        <strain evidence="1 2">HX-22-17</strain>
    </source>
</reference>
<dbReference type="Pfam" id="PF13668">
    <property type="entry name" value="Ferritin_2"/>
    <property type="match status" value="1"/>
</dbReference>
<proteinExistence type="predicted"/>
<dbReference type="EMBL" id="WELI01000002">
    <property type="protein sequence ID" value="KAB7732156.1"/>
    <property type="molecule type" value="Genomic_DNA"/>
</dbReference>
<sequence length="255" mass="27866">MNLQNLFNALENVDPEIYDRVKHVSRRQLFSFGKKAALVAAPLAVASSINKAYGQSMPDRTVEVLKFALVLEYLEDEFYRLGLNTPGLIPAQDRPIFAQISKHEASHVALLRTALGAAADPKPNFDFTAKGAFPTVFSNYQTFTALAQAFEDTGVRAYKGQVANIGQDPVLETALRIHSVEARHAARVRVLRGMKGWISGMEGFPGAVYAGEQATREREVDVPGISGVSAMGVTEAFDEPLTKDQVLAIALQFVR</sequence>
<evidence type="ECO:0000313" key="1">
    <source>
        <dbReference type="EMBL" id="KAB7732156.1"/>
    </source>
</evidence>
<keyword evidence="2" id="KW-1185">Reference proteome</keyword>
<dbReference type="SUPFAM" id="SSF47240">
    <property type="entry name" value="Ferritin-like"/>
    <property type="match status" value="1"/>
</dbReference>
<name>A0A7J5U385_9BACT</name>
<protein>
    <submittedName>
        <fullName evidence="1">Ferritin-like domain-containing protein</fullName>
    </submittedName>
</protein>
<dbReference type="RefSeq" id="WP_152123726.1">
    <property type="nucleotide sequence ID" value="NZ_WELI01000002.1"/>
</dbReference>
<dbReference type="AlphaFoldDB" id="A0A7J5U385"/>
<organism evidence="1 2">
    <name type="scientific">Rudanella paleaurantiibacter</name>
    <dbReference type="NCBI Taxonomy" id="2614655"/>
    <lineage>
        <taxon>Bacteria</taxon>
        <taxon>Pseudomonadati</taxon>
        <taxon>Bacteroidota</taxon>
        <taxon>Cytophagia</taxon>
        <taxon>Cytophagales</taxon>
        <taxon>Cytophagaceae</taxon>
        <taxon>Rudanella</taxon>
    </lineage>
</organism>
<accession>A0A7J5U385</accession>
<evidence type="ECO:0000313" key="2">
    <source>
        <dbReference type="Proteomes" id="UP000488299"/>
    </source>
</evidence>